<reference evidence="11 12" key="1">
    <citation type="submission" date="2019-09" db="EMBL/GenBank/DDBJ databases">
        <authorList>
            <person name="Chandra G."/>
            <person name="Truman W A."/>
        </authorList>
    </citation>
    <scope>NUCLEOTIDE SEQUENCE [LARGE SCALE GENOMIC DNA]</scope>
    <source>
        <strain evidence="11">PS624</strain>
    </source>
</reference>
<feature type="domain" description="SSD" evidence="10">
    <location>
        <begin position="368"/>
        <end position="497"/>
    </location>
</feature>
<evidence type="ECO:0000313" key="12">
    <source>
        <dbReference type="Proteomes" id="UP000326241"/>
    </source>
</evidence>
<feature type="transmembrane region" description="Helical" evidence="9">
    <location>
        <begin position="978"/>
        <end position="999"/>
    </location>
</feature>
<dbReference type="AlphaFoldDB" id="A0A5E6QSI4"/>
<keyword evidence="5 9" id="KW-0997">Cell inner membrane</keyword>
<dbReference type="FunFam" id="3.30.2090.10:FF:000007">
    <property type="entry name" value="Efflux pump membrane transporter"/>
    <property type="match status" value="1"/>
</dbReference>
<keyword evidence="6 9" id="KW-0812">Transmembrane</keyword>
<keyword evidence="3 9" id="KW-0813">Transport</keyword>
<feature type="transmembrane region" description="Helical" evidence="9">
    <location>
        <begin position="881"/>
        <end position="899"/>
    </location>
</feature>
<feature type="transmembrane region" description="Helical" evidence="9">
    <location>
        <begin position="440"/>
        <end position="460"/>
    </location>
</feature>
<evidence type="ECO:0000256" key="8">
    <source>
        <dbReference type="ARBA" id="ARBA00023136"/>
    </source>
</evidence>
<evidence type="ECO:0000256" key="7">
    <source>
        <dbReference type="ARBA" id="ARBA00022989"/>
    </source>
</evidence>
<dbReference type="FunFam" id="3.30.2090.10:FF:000001">
    <property type="entry name" value="Efflux pump membrane transporter"/>
    <property type="match status" value="1"/>
</dbReference>
<feature type="transmembrane region" description="Helical" evidence="9">
    <location>
        <begin position="549"/>
        <end position="566"/>
    </location>
</feature>
<feature type="transmembrane region" description="Helical" evidence="9">
    <location>
        <begin position="906"/>
        <end position="928"/>
    </location>
</feature>
<sequence precursor="true">MNFSQFFISRPIFAAVLSLLILIAGAISLFQLPISEYPEVVPPTVVVRANFPGANPKVIGETVAAPLEQAITGVENMLYMSSQSTADGKITLTITFALGTDLDNAQVQVQNRVTRTEPKLPEEVTRIGITVDKASPDLTMVVHLTSPDKRYDMLYLSNYAILNIKDELARLNGVGDVQLFGMGDYSLRVWLDPNKTASRNLTATDVVTAIREQNRQVAAGQLGAPPAPNAQSFQLSVNTQGRLVSEEEFENIVIRAGDNGEITRLKDIARVELGSSQYALRSLLDNQPAVAIPIFQRPGSNAIDISNDVRGKMDELKKNFPQGMDYSIVYDPTIFVRGSIEAVVHTLFEALILVVLVVILFLQTWRASIIPLVAVPVSLIGTFAVMHLFGFSLNALSLFGLVLAIGIVVDDAIVVVENVERNIELGLTPVEATKRAMREVTGPIVATALVLCAVFIPAAFISGLTGQFYKQFALTIAISTVISAFNSLTLSPALAAVLLKSHDAPKDRFSKVLDKIFGGWLFRPFNRFFDRASHGYVGTVRRVIRSSGIALLLYAGLMVLTFFGFSSTPTGFVPGQDKQYLVAFAQLPDASSLDRTEEVIKRMSDLALKQPGVESAVAFPGLSINGFTNSPNAGIVFVTLKPFDERKDPSMSAGAIAGALNGQYANIQEAYMAIFPPPPVQGLGTIGGFRLQIEDRGNLGYDELYKETMNIINKSHSVPELAGLFTSYTVNVPQVDAAIDREKAKTHGVAVSDIFDTLQIYLGSLYANDFNRFGRTYQVNVQAEQQFRLESDQIGQLKVRNNKGEMIPLATFIKVSDTSGPDRVMHYNGFITAEINGAAAPGYSSGQAEKAIEKLLKDELPNGMTYEWTDLTYQQILSGNTALFVFPLCVLLAFLVLAAQYESWSLPLAVILIVPMTLLSAITGVIISGGDNNIFTQIGLIVLVGLACKNAILIVEFAKDKQEEGLDPLAAVLEACRLRLRPILMTSFAFIMGVVPLVFSSGAGAEMRHAMGVAVFSGMLGVTFFGLLLTPVFYVLIRNFVERGEARKAAKALKLEAQQ</sequence>
<feature type="transmembrane region" description="Helical" evidence="9">
    <location>
        <begin position="342"/>
        <end position="362"/>
    </location>
</feature>
<accession>A0A5E6QSI4</accession>
<evidence type="ECO:0000313" key="11">
    <source>
        <dbReference type="EMBL" id="VVM57400.1"/>
    </source>
</evidence>
<dbReference type="Gene3D" id="3.30.2090.10">
    <property type="entry name" value="Multidrug efflux transporter AcrB TolC docking domain, DN and DC subdomains"/>
    <property type="match status" value="2"/>
</dbReference>
<feature type="transmembrane region" description="Helical" evidence="9">
    <location>
        <begin position="934"/>
        <end position="957"/>
    </location>
</feature>
<protein>
    <recommendedName>
        <fullName evidence="9">Efflux pump membrane transporter</fullName>
    </recommendedName>
</protein>
<dbReference type="FunFam" id="1.20.1640.10:FF:000001">
    <property type="entry name" value="Efflux pump membrane transporter"/>
    <property type="match status" value="1"/>
</dbReference>
<dbReference type="Proteomes" id="UP000326241">
    <property type="component" value="Unassembled WGS sequence"/>
</dbReference>
<feature type="transmembrane region" description="Helical" evidence="9">
    <location>
        <begin position="472"/>
        <end position="499"/>
    </location>
</feature>
<evidence type="ECO:0000256" key="6">
    <source>
        <dbReference type="ARBA" id="ARBA00022692"/>
    </source>
</evidence>
<dbReference type="GO" id="GO:0009636">
    <property type="term" value="P:response to toxic substance"/>
    <property type="evidence" value="ECO:0007669"/>
    <property type="project" value="UniProtKB-ARBA"/>
</dbReference>
<dbReference type="GO" id="GO:0005886">
    <property type="term" value="C:plasma membrane"/>
    <property type="evidence" value="ECO:0007669"/>
    <property type="project" value="UniProtKB-SubCell"/>
</dbReference>
<dbReference type="InterPro" id="IPR000731">
    <property type="entry name" value="SSD"/>
</dbReference>
<proteinExistence type="inferred from homology"/>
<dbReference type="EMBL" id="CABVGZ010000008">
    <property type="protein sequence ID" value="VVM57400.1"/>
    <property type="molecule type" value="Genomic_DNA"/>
</dbReference>
<dbReference type="Pfam" id="PF00873">
    <property type="entry name" value="ACR_tran"/>
    <property type="match status" value="1"/>
</dbReference>
<dbReference type="SUPFAM" id="SSF82714">
    <property type="entry name" value="Multidrug efflux transporter AcrB TolC docking domain, DN and DC subdomains"/>
    <property type="match status" value="2"/>
</dbReference>
<feature type="transmembrane region" description="Helical" evidence="9">
    <location>
        <begin position="395"/>
        <end position="419"/>
    </location>
</feature>
<comment type="similarity">
    <text evidence="2 9">Belongs to the resistance-nodulation-cell division (RND) (TC 2.A.6) family.</text>
</comment>
<dbReference type="FunFam" id="3.30.70.1430:FF:000002">
    <property type="entry name" value="Efflux pump membrane transporter"/>
    <property type="match status" value="1"/>
</dbReference>
<dbReference type="FunFam" id="3.30.70.1430:FF:000001">
    <property type="entry name" value="Efflux pump membrane transporter"/>
    <property type="match status" value="1"/>
</dbReference>
<dbReference type="Gene3D" id="3.30.70.1440">
    <property type="entry name" value="Multidrug efflux transporter AcrB pore domain"/>
    <property type="match status" value="1"/>
</dbReference>
<organism evidence="11 12">
    <name type="scientific">Pseudomonas fluorescens</name>
    <dbReference type="NCBI Taxonomy" id="294"/>
    <lineage>
        <taxon>Bacteria</taxon>
        <taxon>Pseudomonadati</taxon>
        <taxon>Pseudomonadota</taxon>
        <taxon>Gammaproteobacteria</taxon>
        <taxon>Pseudomonadales</taxon>
        <taxon>Pseudomonadaceae</taxon>
        <taxon>Pseudomonas</taxon>
    </lineage>
</organism>
<dbReference type="NCBIfam" id="NF000282">
    <property type="entry name" value="RND_permease_1"/>
    <property type="match status" value="1"/>
</dbReference>
<dbReference type="InterPro" id="IPR001036">
    <property type="entry name" value="Acrflvin-R"/>
</dbReference>
<keyword evidence="7 9" id="KW-1133">Transmembrane helix</keyword>
<name>A0A5E6QSI4_PSEFL</name>
<dbReference type="GO" id="GO:0015562">
    <property type="term" value="F:efflux transmembrane transporter activity"/>
    <property type="evidence" value="ECO:0007669"/>
    <property type="project" value="InterPro"/>
</dbReference>
<dbReference type="PANTHER" id="PTHR32063">
    <property type="match status" value="1"/>
</dbReference>
<dbReference type="GO" id="GO:0042910">
    <property type="term" value="F:xenobiotic transmembrane transporter activity"/>
    <property type="evidence" value="ECO:0007669"/>
    <property type="project" value="TreeGrafter"/>
</dbReference>
<evidence type="ECO:0000256" key="9">
    <source>
        <dbReference type="RuleBase" id="RU364070"/>
    </source>
</evidence>
<dbReference type="Gene3D" id="1.20.1640.10">
    <property type="entry name" value="Multidrug efflux transporter AcrB transmembrane domain"/>
    <property type="match status" value="2"/>
</dbReference>
<dbReference type="SUPFAM" id="SSF82693">
    <property type="entry name" value="Multidrug efflux transporter AcrB pore domain, PN1, PN2, PC1 and PC2 subdomains"/>
    <property type="match status" value="4"/>
</dbReference>
<feature type="transmembrane region" description="Helical" evidence="9">
    <location>
        <begin position="1011"/>
        <end position="1037"/>
    </location>
</feature>
<dbReference type="SUPFAM" id="SSF82866">
    <property type="entry name" value="Multidrug efflux transporter AcrB transmembrane domain"/>
    <property type="match status" value="2"/>
</dbReference>
<comment type="subcellular location">
    <subcellularLocation>
        <location evidence="1 9">Cell inner membrane</location>
        <topology evidence="1 9">Multi-pass membrane protein</topology>
    </subcellularLocation>
</comment>
<dbReference type="PROSITE" id="PS50156">
    <property type="entry name" value="SSD"/>
    <property type="match status" value="1"/>
</dbReference>
<dbReference type="NCBIfam" id="TIGR00915">
    <property type="entry name" value="2A0602"/>
    <property type="match status" value="1"/>
</dbReference>
<feature type="transmembrane region" description="Helical" evidence="9">
    <location>
        <begin position="12"/>
        <end position="34"/>
    </location>
</feature>
<evidence type="ECO:0000259" key="10">
    <source>
        <dbReference type="PROSITE" id="PS50156"/>
    </source>
</evidence>
<evidence type="ECO:0000256" key="2">
    <source>
        <dbReference type="ARBA" id="ARBA00010942"/>
    </source>
</evidence>
<keyword evidence="4" id="KW-1003">Cell membrane</keyword>
<evidence type="ECO:0000256" key="4">
    <source>
        <dbReference type="ARBA" id="ARBA00022475"/>
    </source>
</evidence>
<gene>
    <name evidence="11" type="primary">oqxB7</name>
    <name evidence="11" type="ORF">PS624_01107</name>
</gene>
<keyword evidence="8 9" id="KW-0472">Membrane</keyword>
<dbReference type="PRINTS" id="PR00702">
    <property type="entry name" value="ACRIFLAVINRP"/>
</dbReference>
<dbReference type="PANTHER" id="PTHR32063:SF11">
    <property type="entry name" value="CATION OR DRUG EFFLUX SYSTEM PROTEIN"/>
    <property type="match status" value="1"/>
</dbReference>
<evidence type="ECO:0000256" key="5">
    <source>
        <dbReference type="ARBA" id="ARBA00022519"/>
    </source>
</evidence>
<dbReference type="Gene3D" id="3.30.70.1320">
    <property type="entry name" value="Multidrug efflux transporter AcrB pore domain like"/>
    <property type="match status" value="1"/>
</dbReference>
<dbReference type="InterPro" id="IPR027463">
    <property type="entry name" value="AcrB_DN_DC_subdom"/>
</dbReference>
<dbReference type="RefSeq" id="WP_150774309.1">
    <property type="nucleotide sequence ID" value="NZ_CABVGZ010000008.1"/>
</dbReference>
<evidence type="ECO:0000256" key="1">
    <source>
        <dbReference type="ARBA" id="ARBA00004429"/>
    </source>
</evidence>
<dbReference type="Gene3D" id="3.30.70.1430">
    <property type="entry name" value="Multidrug efflux transporter AcrB pore domain"/>
    <property type="match status" value="2"/>
</dbReference>
<dbReference type="InterPro" id="IPR004764">
    <property type="entry name" value="MdtF-like"/>
</dbReference>
<feature type="transmembrane region" description="Helical" evidence="9">
    <location>
        <begin position="369"/>
        <end position="389"/>
    </location>
</feature>
<evidence type="ECO:0000256" key="3">
    <source>
        <dbReference type="ARBA" id="ARBA00022448"/>
    </source>
</evidence>